<evidence type="ECO:0000256" key="1">
    <source>
        <dbReference type="ARBA" id="ARBA00006987"/>
    </source>
</evidence>
<feature type="chain" id="PRO_5022796685" evidence="2">
    <location>
        <begin position="21"/>
        <end position="319"/>
    </location>
</feature>
<keyword evidence="2" id="KW-0732">Signal</keyword>
<dbReference type="RefSeq" id="WP_147847515.1">
    <property type="nucleotide sequence ID" value="NZ_VDUZ01000013.1"/>
</dbReference>
<dbReference type="EMBL" id="VDUZ01000013">
    <property type="protein sequence ID" value="TXL75712.1"/>
    <property type="molecule type" value="Genomic_DNA"/>
</dbReference>
<dbReference type="OrthoDB" id="7250553at2"/>
<dbReference type="PANTHER" id="PTHR42928:SF5">
    <property type="entry name" value="BLR1237 PROTEIN"/>
    <property type="match status" value="1"/>
</dbReference>
<evidence type="ECO:0000313" key="4">
    <source>
        <dbReference type="Proteomes" id="UP000321638"/>
    </source>
</evidence>
<comment type="similarity">
    <text evidence="1">Belongs to the UPF0065 (bug) family.</text>
</comment>
<organism evidence="3 4">
    <name type="scientific">Vineibacter terrae</name>
    <dbReference type="NCBI Taxonomy" id="2586908"/>
    <lineage>
        <taxon>Bacteria</taxon>
        <taxon>Pseudomonadati</taxon>
        <taxon>Pseudomonadota</taxon>
        <taxon>Alphaproteobacteria</taxon>
        <taxon>Hyphomicrobiales</taxon>
        <taxon>Vineibacter</taxon>
    </lineage>
</organism>
<accession>A0A5C8PPB2</accession>
<dbReference type="CDD" id="cd13578">
    <property type="entry name" value="PBP2_Bug27"/>
    <property type="match status" value="1"/>
</dbReference>
<dbReference type="PIRSF" id="PIRSF017082">
    <property type="entry name" value="YflP"/>
    <property type="match status" value="1"/>
</dbReference>
<comment type="caution">
    <text evidence="3">The sequence shown here is derived from an EMBL/GenBank/DDBJ whole genome shotgun (WGS) entry which is preliminary data.</text>
</comment>
<feature type="signal peptide" evidence="2">
    <location>
        <begin position="1"/>
        <end position="20"/>
    </location>
</feature>
<dbReference type="InterPro" id="IPR005064">
    <property type="entry name" value="BUG"/>
</dbReference>
<name>A0A5C8PPB2_9HYPH</name>
<dbReference type="Proteomes" id="UP000321638">
    <property type="component" value="Unassembled WGS sequence"/>
</dbReference>
<dbReference type="PANTHER" id="PTHR42928">
    <property type="entry name" value="TRICARBOXYLATE-BINDING PROTEIN"/>
    <property type="match status" value="1"/>
</dbReference>
<dbReference type="Gene3D" id="3.40.190.10">
    <property type="entry name" value="Periplasmic binding protein-like II"/>
    <property type="match status" value="1"/>
</dbReference>
<proteinExistence type="inferred from homology"/>
<protein>
    <submittedName>
        <fullName evidence="3">Tripartite tricarboxylate transporter substrate binding protein</fullName>
    </submittedName>
</protein>
<dbReference type="SUPFAM" id="SSF53850">
    <property type="entry name" value="Periplasmic binding protein-like II"/>
    <property type="match status" value="1"/>
</dbReference>
<evidence type="ECO:0000313" key="3">
    <source>
        <dbReference type="EMBL" id="TXL75712.1"/>
    </source>
</evidence>
<keyword evidence="4" id="KW-1185">Reference proteome</keyword>
<gene>
    <name evidence="3" type="ORF">FHP25_13770</name>
</gene>
<sequence>MGRGMLALLIACVWTAGAAAQDYPSKPIRMIVPYPPGGATDILARNIQQSMGEILGQPIVIDNKAGAGGSIGTAQAARSAPDGYTLVFGNLGPNAINISLNPDIGYDPVRDFAPISLAATMPLFLVAHPNLPARNVAELIALAKAKPGSLTFASVGVGSASHVTGELFNSMVGVKIMHAPYKGGAPAINDLLAGHVSVMYASGIEATTYIQAGRMKLLAVSTAGRSSLFPNAPAISETVPGFDVGVWFGVLAPAGTPPAIVSRLNDAIGRALSRPDVQEKFRQLSTEPAATTPAAFAALIASEVARWGKVVKESGAKLE</sequence>
<evidence type="ECO:0000256" key="2">
    <source>
        <dbReference type="SAM" id="SignalP"/>
    </source>
</evidence>
<dbReference type="AlphaFoldDB" id="A0A5C8PPB2"/>
<reference evidence="3 4" key="1">
    <citation type="submission" date="2019-06" db="EMBL/GenBank/DDBJ databases">
        <title>New taxonomy in bacterial strain CC-CFT640, isolated from vineyard.</title>
        <authorList>
            <person name="Lin S.-Y."/>
            <person name="Tsai C.-F."/>
            <person name="Young C.-C."/>
        </authorList>
    </citation>
    <scope>NUCLEOTIDE SEQUENCE [LARGE SCALE GENOMIC DNA]</scope>
    <source>
        <strain evidence="3 4">CC-CFT640</strain>
    </source>
</reference>
<dbReference type="Pfam" id="PF03401">
    <property type="entry name" value="TctC"/>
    <property type="match status" value="1"/>
</dbReference>
<dbReference type="Gene3D" id="3.40.190.150">
    <property type="entry name" value="Bordetella uptake gene, domain 1"/>
    <property type="match status" value="1"/>
</dbReference>
<dbReference type="InterPro" id="IPR042100">
    <property type="entry name" value="Bug_dom1"/>
</dbReference>